<feature type="domain" description="ABC transporter" evidence="5">
    <location>
        <begin position="9"/>
        <end position="255"/>
    </location>
</feature>
<dbReference type="PANTHER" id="PTHR43776:SF7">
    <property type="entry name" value="D,D-DIPEPTIDE TRANSPORT ATP-BINDING PROTEIN DDPF-RELATED"/>
    <property type="match status" value="1"/>
</dbReference>
<name>A0A917LY90_9BACL</name>
<dbReference type="SUPFAM" id="SSF52540">
    <property type="entry name" value="P-loop containing nucleoside triphosphate hydrolases"/>
    <property type="match status" value="1"/>
</dbReference>
<keyword evidence="3" id="KW-0547">Nucleotide-binding</keyword>
<protein>
    <submittedName>
        <fullName evidence="6">Peptide ABC transporter ATP-binding protein</fullName>
    </submittedName>
</protein>
<dbReference type="Gene3D" id="3.40.50.300">
    <property type="entry name" value="P-loop containing nucleotide triphosphate hydrolases"/>
    <property type="match status" value="1"/>
</dbReference>
<sequence length="323" mass="35910">MPSSVEPIMELIDIRKQYGSGVLSRKHAVRAVDGISLTIKPGETLGLVGESGCGKSTVGQIAARLLEPSDGNLHYKGQTLAGHKGAKRLRQQIQYVFQDPYTSLNPSHTIGKTLEQPLIINRLGGDSKGRKRLVKEMLSKIGLDDWHADSYPHQLSGGQRQRVGIARALMLNPEFIVLDEPVSALDVSVQAQILNLLKELQQELSLTYLFISHDLNVVHYMSDRVAVMYLGQIVELADVQQLYERPLHPYTQALVSAIPAESRHTKRERIVLHGELPSASERMSGCAFRTRCHHAHERCAAEQPSLAELEPGHWVRCHLHSLA</sequence>
<dbReference type="CDD" id="cd03257">
    <property type="entry name" value="ABC_NikE_OppD_transporters"/>
    <property type="match status" value="1"/>
</dbReference>
<dbReference type="PROSITE" id="PS00211">
    <property type="entry name" value="ABC_TRANSPORTER_1"/>
    <property type="match status" value="1"/>
</dbReference>
<dbReference type="Pfam" id="PF08352">
    <property type="entry name" value="oligo_HPY"/>
    <property type="match status" value="1"/>
</dbReference>
<dbReference type="PROSITE" id="PS50893">
    <property type="entry name" value="ABC_TRANSPORTER_2"/>
    <property type="match status" value="1"/>
</dbReference>
<gene>
    <name evidence="6" type="ORF">GCM10010918_17020</name>
</gene>
<dbReference type="InterPro" id="IPR027417">
    <property type="entry name" value="P-loop_NTPase"/>
</dbReference>
<keyword evidence="7" id="KW-1185">Reference proteome</keyword>
<dbReference type="SMART" id="SM00382">
    <property type="entry name" value="AAA"/>
    <property type="match status" value="1"/>
</dbReference>
<dbReference type="NCBIfam" id="TIGR01727">
    <property type="entry name" value="oligo_HPY"/>
    <property type="match status" value="1"/>
</dbReference>
<reference evidence="6 7" key="1">
    <citation type="journal article" date="2014" name="Int. J. Syst. Evol. Microbiol.">
        <title>Complete genome sequence of Corynebacterium casei LMG S-19264T (=DSM 44701T), isolated from a smear-ripened cheese.</title>
        <authorList>
            <consortium name="US DOE Joint Genome Institute (JGI-PGF)"/>
            <person name="Walter F."/>
            <person name="Albersmeier A."/>
            <person name="Kalinowski J."/>
            <person name="Ruckert C."/>
        </authorList>
    </citation>
    <scope>NUCLEOTIDE SEQUENCE [LARGE SCALE GENOMIC DNA]</scope>
    <source>
        <strain evidence="6 7">CGMCC 1.15286</strain>
    </source>
</reference>
<dbReference type="FunFam" id="3.40.50.300:FF:000016">
    <property type="entry name" value="Oligopeptide ABC transporter ATP-binding component"/>
    <property type="match status" value="1"/>
</dbReference>
<dbReference type="GO" id="GO:0005524">
    <property type="term" value="F:ATP binding"/>
    <property type="evidence" value="ECO:0007669"/>
    <property type="project" value="UniProtKB-KW"/>
</dbReference>
<accession>A0A917LY90</accession>
<evidence type="ECO:0000256" key="3">
    <source>
        <dbReference type="ARBA" id="ARBA00022741"/>
    </source>
</evidence>
<evidence type="ECO:0000256" key="2">
    <source>
        <dbReference type="ARBA" id="ARBA00022448"/>
    </source>
</evidence>
<keyword evidence="2" id="KW-0813">Transport</keyword>
<evidence type="ECO:0000256" key="4">
    <source>
        <dbReference type="ARBA" id="ARBA00022840"/>
    </source>
</evidence>
<evidence type="ECO:0000313" key="6">
    <source>
        <dbReference type="EMBL" id="GGG63651.1"/>
    </source>
</evidence>
<dbReference type="InterPro" id="IPR003593">
    <property type="entry name" value="AAA+_ATPase"/>
</dbReference>
<dbReference type="InterPro" id="IPR050319">
    <property type="entry name" value="ABC_transp_ATP-bind"/>
</dbReference>
<dbReference type="InterPro" id="IPR003439">
    <property type="entry name" value="ABC_transporter-like_ATP-bd"/>
</dbReference>
<dbReference type="InterPro" id="IPR017871">
    <property type="entry name" value="ABC_transporter-like_CS"/>
</dbReference>
<dbReference type="PANTHER" id="PTHR43776">
    <property type="entry name" value="TRANSPORT ATP-BINDING PROTEIN"/>
    <property type="match status" value="1"/>
</dbReference>
<keyword evidence="4 6" id="KW-0067">ATP-binding</keyword>
<dbReference type="GO" id="GO:0015833">
    <property type="term" value="P:peptide transport"/>
    <property type="evidence" value="ECO:0007669"/>
    <property type="project" value="InterPro"/>
</dbReference>
<dbReference type="Pfam" id="PF00005">
    <property type="entry name" value="ABC_tran"/>
    <property type="match status" value="1"/>
</dbReference>
<comment type="caution">
    <text evidence="6">The sequence shown here is derived from an EMBL/GenBank/DDBJ whole genome shotgun (WGS) entry which is preliminary data.</text>
</comment>
<evidence type="ECO:0000313" key="7">
    <source>
        <dbReference type="Proteomes" id="UP000600247"/>
    </source>
</evidence>
<dbReference type="Proteomes" id="UP000600247">
    <property type="component" value="Unassembled WGS sequence"/>
</dbReference>
<organism evidence="6 7">
    <name type="scientific">Paenibacillus radicis</name>
    <name type="common">ex Gao et al. 2016</name>
    <dbReference type="NCBI Taxonomy" id="1737354"/>
    <lineage>
        <taxon>Bacteria</taxon>
        <taxon>Bacillati</taxon>
        <taxon>Bacillota</taxon>
        <taxon>Bacilli</taxon>
        <taxon>Bacillales</taxon>
        <taxon>Paenibacillaceae</taxon>
        <taxon>Paenibacillus</taxon>
    </lineage>
</organism>
<dbReference type="InterPro" id="IPR013563">
    <property type="entry name" value="Oligopep_ABC_C"/>
</dbReference>
<evidence type="ECO:0000256" key="1">
    <source>
        <dbReference type="ARBA" id="ARBA00005417"/>
    </source>
</evidence>
<dbReference type="GO" id="GO:0016887">
    <property type="term" value="F:ATP hydrolysis activity"/>
    <property type="evidence" value="ECO:0007669"/>
    <property type="project" value="InterPro"/>
</dbReference>
<dbReference type="AlphaFoldDB" id="A0A917LY90"/>
<proteinExistence type="inferred from homology"/>
<dbReference type="EMBL" id="BMHY01000002">
    <property type="protein sequence ID" value="GGG63651.1"/>
    <property type="molecule type" value="Genomic_DNA"/>
</dbReference>
<evidence type="ECO:0000259" key="5">
    <source>
        <dbReference type="PROSITE" id="PS50893"/>
    </source>
</evidence>
<dbReference type="GO" id="GO:0055085">
    <property type="term" value="P:transmembrane transport"/>
    <property type="evidence" value="ECO:0007669"/>
    <property type="project" value="UniProtKB-ARBA"/>
</dbReference>
<comment type="similarity">
    <text evidence="1">Belongs to the ABC transporter superfamily.</text>
</comment>